<comment type="similarity">
    <text evidence="1">Belongs to the ABC transporter superfamily.</text>
</comment>
<dbReference type="InterPro" id="IPR003439">
    <property type="entry name" value="ABC_transporter-like_ATP-bd"/>
</dbReference>
<dbReference type="PANTHER" id="PTHR43875">
    <property type="entry name" value="MALTODEXTRIN IMPORT ATP-BINDING PROTEIN MSMX"/>
    <property type="match status" value="1"/>
</dbReference>
<organism evidence="9 10">
    <name type="scientific">Plastoroseomonas hellenica</name>
    <dbReference type="NCBI Taxonomy" id="2687306"/>
    <lineage>
        <taxon>Bacteria</taxon>
        <taxon>Pseudomonadati</taxon>
        <taxon>Pseudomonadota</taxon>
        <taxon>Alphaproteobacteria</taxon>
        <taxon>Acetobacterales</taxon>
        <taxon>Acetobacteraceae</taxon>
        <taxon>Plastoroseomonas</taxon>
    </lineage>
</organism>
<keyword evidence="2" id="KW-0813">Transport</keyword>
<evidence type="ECO:0000313" key="10">
    <source>
        <dbReference type="Proteomes" id="UP001196870"/>
    </source>
</evidence>
<keyword evidence="10" id="KW-1185">Reference proteome</keyword>
<evidence type="ECO:0000259" key="8">
    <source>
        <dbReference type="PROSITE" id="PS50893"/>
    </source>
</evidence>
<dbReference type="Gene3D" id="2.40.50.100">
    <property type="match status" value="1"/>
</dbReference>
<proteinExistence type="inferred from homology"/>
<dbReference type="Pfam" id="PF08402">
    <property type="entry name" value="TOBE_2"/>
    <property type="match status" value="1"/>
</dbReference>
<dbReference type="Pfam" id="PF00005">
    <property type="entry name" value="ABC_tran"/>
    <property type="match status" value="1"/>
</dbReference>
<evidence type="ECO:0000256" key="2">
    <source>
        <dbReference type="ARBA" id="ARBA00022448"/>
    </source>
</evidence>
<dbReference type="RefSeq" id="WP_211853540.1">
    <property type="nucleotide sequence ID" value="NZ_JAAGBB010000018.1"/>
</dbReference>
<dbReference type="SMART" id="SM00382">
    <property type="entry name" value="AAA"/>
    <property type="match status" value="1"/>
</dbReference>
<dbReference type="Gene3D" id="3.40.50.300">
    <property type="entry name" value="P-loop containing nucleotide triphosphate hydrolases"/>
    <property type="match status" value="1"/>
</dbReference>
<dbReference type="InterPro" id="IPR003593">
    <property type="entry name" value="AAA+_ATPase"/>
</dbReference>
<dbReference type="InterPro" id="IPR008995">
    <property type="entry name" value="Mo/tungstate-bd_C_term_dom"/>
</dbReference>
<dbReference type="InterPro" id="IPR017871">
    <property type="entry name" value="ABC_transporter-like_CS"/>
</dbReference>
<evidence type="ECO:0000256" key="1">
    <source>
        <dbReference type="ARBA" id="ARBA00005417"/>
    </source>
</evidence>
<evidence type="ECO:0000256" key="6">
    <source>
        <dbReference type="ARBA" id="ARBA00022967"/>
    </source>
</evidence>
<gene>
    <name evidence="9" type="ORF">GXW71_16040</name>
</gene>
<reference evidence="10" key="1">
    <citation type="journal article" date="2021" name="Syst. Appl. Microbiol.">
        <title>Roseomonas hellenica sp. nov., isolated from roots of wild-growing Alkanna tinctoria.</title>
        <authorList>
            <person name="Rat A."/>
            <person name="Naranjo H.D."/>
            <person name="Lebbe L."/>
            <person name="Cnockaert M."/>
            <person name="Krigas N."/>
            <person name="Grigoriadou K."/>
            <person name="Maloupa E."/>
            <person name="Willems A."/>
        </authorList>
    </citation>
    <scope>NUCLEOTIDE SEQUENCE [LARGE SCALE GENOMIC DNA]</scope>
    <source>
        <strain evidence="10">LMG 31523</strain>
    </source>
</reference>
<keyword evidence="4" id="KW-0547">Nucleotide-binding</keyword>
<dbReference type="EMBL" id="JAAGBB010000018">
    <property type="protein sequence ID" value="MBR0665869.1"/>
    <property type="molecule type" value="Genomic_DNA"/>
</dbReference>
<dbReference type="PROSITE" id="PS50893">
    <property type="entry name" value="ABC_TRANSPORTER_2"/>
    <property type="match status" value="1"/>
</dbReference>
<dbReference type="PANTHER" id="PTHR43875:SF15">
    <property type="entry name" value="TREHALOSE IMPORT ATP-BINDING PROTEIN SUGC"/>
    <property type="match status" value="1"/>
</dbReference>
<dbReference type="Gene3D" id="2.40.50.140">
    <property type="entry name" value="Nucleic acid-binding proteins"/>
    <property type="match status" value="1"/>
</dbReference>
<dbReference type="InterPro" id="IPR012340">
    <property type="entry name" value="NA-bd_OB-fold"/>
</dbReference>
<keyword evidence="7" id="KW-0472">Membrane</keyword>
<keyword evidence="3" id="KW-1003">Cell membrane</keyword>
<dbReference type="SUPFAM" id="SSF50331">
    <property type="entry name" value="MOP-like"/>
    <property type="match status" value="1"/>
</dbReference>
<dbReference type="GO" id="GO:0005524">
    <property type="term" value="F:ATP binding"/>
    <property type="evidence" value="ECO:0007669"/>
    <property type="project" value="UniProtKB-KW"/>
</dbReference>
<keyword evidence="6" id="KW-1278">Translocase</keyword>
<feature type="domain" description="ABC transporter" evidence="8">
    <location>
        <begin position="9"/>
        <end position="257"/>
    </location>
</feature>
<evidence type="ECO:0000256" key="7">
    <source>
        <dbReference type="ARBA" id="ARBA00023136"/>
    </source>
</evidence>
<accession>A0ABS5F011</accession>
<comment type="caution">
    <text evidence="9">The sequence shown here is derived from an EMBL/GenBank/DDBJ whole genome shotgun (WGS) entry which is preliminary data.</text>
</comment>
<dbReference type="InterPro" id="IPR027417">
    <property type="entry name" value="P-loop_NTPase"/>
</dbReference>
<evidence type="ECO:0000256" key="4">
    <source>
        <dbReference type="ARBA" id="ARBA00022741"/>
    </source>
</evidence>
<sequence>MQREAGREILIEGIEKTFGATRVLKGVSIALREGEFLSLVGPSGCGKTTLLRIIAGLETADAGRITIGGRDVTRLRAADRDIAMVFQNYALYPHLTVEQNLAVPLVMRRLSALERLPLLRHLVPGQAGRRGAIATRVREAAEMLRLGHLMQRRPAQLSGGQRQRVALGRALVREPSAFLMDEPLSNLDAELRAGTRREIVELHRRAGVTTIYVTHDQVEAMTMSDRVAVMMEGELLQLGTPRQVYDDPCDLSVAGFLGSPRINTLPALATPSGVAVGPLLLPMLAEAPAGTTLTLGLRPEALSLTRDGLAATVEHLEFLGAEVLLHARLAAPDAPLVAKLPVAIAGGLRRGDAIRLGAEWPEALLFGADGKRLRTVPADRRVHA</sequence>
<evidence type="ECO:0000256" key="5">
    <source>
        <dbReference type="ARBA" id="ARBA00022840"/>
    </source>
</evidence>
<keyword evidence="5 9" id="KW-0067">ATP-binding</keyword>
<name>A0ABS5F011_9PROT</name>
<dbReference type="SUPFAM" id="SSF52540">
    <property type="entry name" value="P-loop containing nucleoside triphosphate hydrolases"/>
    <property type="match status" value="1"/>
</dbReference>
<dbReference type="InterPro" id="IPR047641">
    <property type="entry name" value="ABC_transpr_MalK/UgpC-like"/>
</dbReference>
<dbReference type="PROSITE" id="PS00211">
    <property type="entry name" value="ABC_TRANSPORTER_1"/>
    <property type="match status" value="1"/>
</dbReference>
<dbReference type="Proteomes" id="UP001196870">
    <property type="component" value="Unassembled WGS sequence"/>
</dbReference>
<dbReference type="InterPro" id="IPR013611">
    <property type="entry name" value="Transp-assoc_OB_typ2"/>
</dbReference>
<evidence type="ECO:0000313" key="9">
    <source>
        <dbReference type="EMBL" id="MBR0665869.1"/>
    </source>
</evidence>
<protein>
    <submittedName>
        <fullName evidence="9">ABC transporter ATP-binding protein</fullName>
    </submittedName>
</protein>
<evidence type="ECO:0000256" key="3">
    <source>
        <dbReference type="ARBA" id="ARBA00022475"/>
    </source>
</evidence>